<dbReference type="InterPro" id="IPR023393">
    <property type="entry name" value="START-like_dom_sf"/>
</dbReference>
<gene>
    <name evidence="4" type="ORF">E4635_09185</name>
</gene>
<reference evidence="4 5" key="1">
    <citation type="submission" date="2019-04" db="EMBL/GenBank/DDBJ databases">
        <title>Flavobacterium sp. strain DS2-A Genome sequencing and assembly.</title>
        <authorList>
            <person name="Kim I."/>
        </authorList>
    </citation>
    <scope>NUCLEOTIDE SEQUENCE [LARGE SCALE GENOMIC DNA]</scope>
    <source>
        <strain evidence="4 5">DS2-A</strain>
    </source>
</reference>
<protein>
    <submittedName>
        <fullName evidence="4">SRPBCC domain-containing protein</fullName>
    </submittedName>
</protein>
<dbReference type="AlphaFoldDB" id="A0A4Z0LA87"/>
<evidence type="ECO:0000259" key="3">
    <source>
        <dbReference type="Pfam" id="PF08327"/>
    </source>
</evidence>
<dbReference type="InterPro" id="IPR013538">
    <property type="entry name" value="ASHA1/2-like_C"/>
</dbReference>
<proteinExistence type="inferred from homology"/>
<dbReference type="OrthoDB" id="287565at2"/>
<comment type="similarity">
    <text evidence="1">Belongs to the AHA1 family.</text>
</comment>
<evidence type="ECO:0000256" key="1">
    <source>
        <dbReference type="ARBA" id="ARBA00006817"/>
    </source>
</evidence>
<dbReference type="Gene3D" id="3.30.530.20">
    <property type="match status" value="1"/>
</dbReference>
<evidence type="ECO:0000313" key="4">
    <source>
        <dbReference type="EMBL" id="TGD58169.1"/>
    </source>
</evidence>
<evidence type="ECO:0000256" key="2">
    <source>
        <dbReference type="SAM" id="MobiDB-lite"/>
    </source>
</evidence>
<accession>A0A4Z0LA87</accession>
<keyword evidence="5" id="KW-1185">Reference proteome</keyword>
<dbReference type="Proteomes" id="UP000297407">
    <property type="component" value="Unassembled WGS sequence"/>
</dbReference>
<dbReference type="CDD" id="cd07814">
    <property type="entry name" value="SRPBCC_CalC_Aha1-like"/>
    <property type="match status" value="1"/>
</dbReference>
<feature type="compositionally biased region" description="Basic and acidic residues" evidence="2">
    <location>
        <begin position="152"/>
        <end position="161"/>
    </location>
</feature>
<feature type="domain" description="Activator of Hsp90 ATPase homologue 1/2-like C-terminal" evidence="3">
    <location>
        <begin position="15"/>
        <end position="136"/>
    </location>
</feature>
<dbReference type="SUPFAM" id="SSF55961">
    <property type="entry name" value="Bet v1-like"/>
    <property type="match status" value="1"/>
</dbReference>
<dbReference type="EMBL" id="SRLH01000004">
    <property type="protein sequence ID" value="TGD58169.1"/>
    <property type="molecule type" value="Genomic_DNA"/>
</dbReference>
<organism evidence="4 5">
    <name type="scientific">Flavobacterium humi</name>
    <dbReference type="NCBI Taxonomy" id="2562683"/>
    <lineage>
        <taxon>Bacteria</taxon>
        <taxon>Pseudomonadati</taxon>
        <taxon>Bacteroidota</taxon>
        <taxon>Flavobacteriia</taxon>
        <taxon>Flavobacteriales</taxon>
        <taxon>Flavobacteriaceae</taxon>
        <taxon>Flavobacterium</taxon>
    </lineage>
</organism>
<dbReference type="RefSeq" id="WP_135526339.1">
    <property type="nucleotide sequence ID" value="NZ_SRLH01000004.1"/>
</dbReference>
<comment type="caution">
    <text evidence="4">The sequence shown here is derived from an EMBL/GenBank/DDBJ whole genome shotgun (WGS) entry which is preliminary data.</text>
</comment>
<dbReference type="Pfam" id="PF08327">
    <property type="entry name" value="AHSA1"/>
    <property type="match status" value="1"/>
</dbReference>
<sequence length="161" mass="18414">MTTTDFTTTLLVDQSPEAVFDAVTNVRGWWSEEIEGGTARLNDVFDYHFEDVHRSRIKLTEVIPGKKVVWEILENYFKFTHDKSEWTGTKVIFDIEEKDGKTSLRMTHAGLTPEYECFAICQNAWTNYIQNSLRSLITTGKGMPNASGKPQTENERKLSGK</sequence>
<evidence type="ECO:0000313" key="5">
    <source>
        <dbReference type="Proteomes" id="UP000297407"/>
    </source>
</evidence>
<feature type="region of interest" description="Disordered" evidence="2">
    <location>
        <begin position="140"/>
        <end position="161"/>
    </location>
</feature>
<name>A0A4Z0LA87_9FLAO</name>